<organism evidence="1 2">
    <name type="scientific">Lasiosphaeria ovina</name>
    <dbReference type="NCBI Taxonomy" id="92902"/>
    <lineage>
        <taxon>Eukaryota</taxon>
        <taxon>Fungi</taxon>
        <taxon>Dikarya</taxon>
        <taxon>Ascomycota</taxon>
        <taxon>Pezizomycotina</taxon>
        <taxon>Sordariomycetes</taxon>
        <taxon>Sordariomycetidae</taxon>
        <taxon>Sordariales</taxon>
        <taxon>Lasiosphaeriaceae</taxon>
        <taxon>Lasiosphaeria</taxon>
    </lineage>
</organism>
<evidence type="ECO:0000313" key="2">
    <source>
        <dbReference type="Proteomes" id="UP001287356"/>
    </source>
</evidence>
<evidence type="ECO:0000313" key="1">
    <source>
        <dbReference type="EMBL" id="KAK3368965.1"/>
    </source>
</evidence>
<keyword evidence="2" id="KW-1185">Reference proteome</keyword>
<sequence length="85" mass="9590">MKPLRWEYWKACDLTLADDLDSEQEYKDQDAGFYIENGVKRGIARRVISDIGTWARSILTSPCMSAHCVGKPTRIGVKFVEGTPP</sequence>
<name>A0AAE0K3K4_9PEZI</name>
<protein>
    <submittedName>
        <fullName evidence="1">Uncharacterized protein</fullName>
    </submittedName>
</protein>
<dbReference type="EMBL" id="JAULSN010000006">
    <property type="protein sequence ID" value="KAK3368965.1"/>
    <property type="molecule type" value="Genomic_DNA"/>
</dbReference>
<dbReference type="Proteomes" id="UP001287356">
    <property type="component" value="Unassembled WGS sequence"/>
</dbReference>
<accession>A0AAE0K3K4</accession>
<comment type="caution">
    <text evidence="1">The sequence shown here is derived from an EMBL/GenBank/DDBJ whole genome shotgun (WGS) entry which is preliminary data.</text>
</comment>
<reference evidence="1" key="2">
    <citation type="submission" date="2023-06" db="EMBL/GenBank/DDBJ databases">
        <authorList>
            <consortium name="Lawrence Berkeley National Laboratory"/>
            <person name="Haridas S."/>
            <person name="Hensen N."/>
            <person name="Bonometti L."/>
            <person name="Westerberg I."/>
            <person name="Brannstrom I.O."/>
            <person name="Guillou S."/>
            <person name="Cros-Aarteil S."/>
            <person name="Calhoun S."/>
            <person name="Kuo A."/>
            <person name="Mondo S."/>
            <person name="Pangilinan J."/>
            <person name="Riley R."/>
            <person name="Labutti K."/>
            <person name="Andreopoulos B."/>
            <person name="Lipzen A."/>
            <person name="Chen C."/>
            <person name="Yanf M."/>
            <person name="Daum C."/>
            <person name="Ng V."/>
            <person name="Clum A."/>
            <person name="Steindorff A."/>
            <person name="Ohm R."/>
            <person name="Martin F."/>
            <person name="Silar P."/>
            <person name="Natvig D."/>
            <person name="Lalanne C."/>
            <person name="Gautier V."/>
            <person name="Ament-Velasquez S.L."/>
            <person name="Kruys A."/>
            <person name="Hutchinson M.I."/>
            <person name="Powell A.J."/>
            <person name="Barry K."/>
            <person name="Miller A.N."/>
            <person name="Grigoriev I.V."/>
            <person name="Debuchy R."/>
            <person name="Gladieux P."/>
            <person name="Thoren M.H."/>
            <person name="Johannesson H."/>
        </authorList>
    </citation>
    <scope>NUCLEOTIDE SEQUENCE</scope>
    <source>
        <strain evidence="1">CBS 958.72</strain>
    </source>
</reference>
<reference evidence="1" key="1">
    <citation type="journal article" date="2023" name="Mol. Phylogenet. Evol.">
        <title>Genome-scale phylogeny and comparative genomics of the fungal order Sordariales.</title>
        <authorList>
            <person name="Hensen N."/>
            <person name="Bonometti L."/>
            <person name="Westerberg I."/>
            <person name="Brannstrom I.O."/>
            <person name="Guillou S."/>
            <person name="Cros-Aarteil S."/>
            <person name="Calhoun S."/>
            <person name="Haridas S."/>
            <person name="Kuo A."/>
            <person name="Mondo S."/>
            <person name="Pangilinan J."/>
            <person name="Riley R."/>
            <person name="LaButti K."/>
            <person name="Andreopoulos B."/>
            <person name="Lipzen A."/>
            <person name="Chen C."/>
            <person name="Yan M."/>
            <person name="Daum C."/>
            <person name="Ng V."/>
            <person name="Clum A."/>
            <person name="Steindorff A."/>
            <person name="Ohm R.A."/>
            <person name="Martin F."/>
            <person name="Silar P."/>
            <person name="Natvig D.O."/>
            <person name="Lalanne C."/>
            <person name="Gautier V."/>
            <person name="Ament-Velasquez S.L."/>
            <person name="Kruys A."/>
            <person name="Hutchinson M.I."/>
            <person name="Powell A.J."/>
            <person name="Barry K."/>
            <person name="Miller A.N."/>
            <person name="Grigoriev I.V."/>
            <person name="Debuchy R."/>
            <person name="Gladieux P."/>
            <person name="Hiltunen Thoren M."/>
            <person name="Johannesson H."/>
        </authorList>
    </citation>
    <scope>NUCLEOTIDE SEQUENCE</scope>
    <source>
        <strain evidence="1">CBS 958.72</strain>
    </source>
</reference>
<proteinExistence type="predicted"/>
<gene>
    <name evidence="1" type="ORF">B0T24DRAFT_631216</name>
</gene>
<dbReference type="AlphaFoldDB" id="A0AAE0K3K4"/>